<evidence type="ECO:0000313" key="1">
    <source>
        <dbReference type="EMBL" id="MFH6982875.1"/>
    </source>
</evidence>
<keyword evidence="2" id="KW-1185">Reference proteome</keyword>
<comment type="caution">
    <text evidence="1">The sequence shown here is derived from an EMBL/GenBank/DDBJ whole genome shotgun (WGS) entry which is preliminary data.</text>
</comment>
<evidence type="ECO:0000313" key="2">
    <source>
        <dbReference type="Proteomes" id="UP001610063"/>
    </source>
</evidence>
<dbReference type="RefSeq" id="WP_395416507.1">
    <property type="nucleotide sequence ID" value="NZ_JBIPKE010000013.1"/>
</dbReference>
<name>A0ABW7N642_9BACT</name>
<protein>
    <submittedName>
        <fullName evidence="1">DUF4905 domain-containing protein</fullName>
    </submittedName>
</protein>
<proteinExistence type="predicted"/>
<accession>A0ABW7N642</accession>
<reference evidence="1 2" key="1">
    <citation type="journal article" date="2013" name="Int. J. Syst. Evol. Microbiol.">
        <title>Marinoscillum luteum sp. nov., isolated from marine sediment.</title>
        <authorList>
            <person name="Cha I.T."/>
            <person name="Park S.J."/>
            <person name="Kim S.J."/>
            <person name="Kim J.G."/>
            <person name="Jung M.Y."/>
            <person name="Shin K.S."/>
            <person name="Kwon K.K."/>
            <person name="Yang S.H."/>
            <person name="Seo Y.S."/>
            <person name="Rhee S.K."/>
        </authorList>
    </citation>
    <scope>NUCLEOTIDE SEQUENCE [LARGE SCALE GENOMIC DNA]</scope>
    <source>
        <strain evidence="1 2">KCTC 23939</strain>
    </source>
</reference>
<dbReference type="Pfam" id="PF16248">
    <property type="entry name" value="DUF4905"/>
    <property type="match status" value="1"/>
</dbReference>
<dbReference type="InterPro" id="IPR032595">
    <property type="entry name" value="DUF4905"/>
</dbReference>
<dbReference type="Proteomes" id="UP001610063">
    <property type="component" value="Unassembled WGS sequence"/>
</dbReference>
<organism evidence="1 2">
    <name type="scientific">Marinoscillum luteum</name>
    <dbReference type="NCBI Taxonomy" id="861051"/>
    <lineage>
        <taxon>Bacteria</taxon>
        <taxon>Pseudomonadati</taxon>
        <taxon>Bacteroidota</taxon>
        <taxon>Cytophagia</taxon>
        <taxon>Cytophagales</taxon>
        <taxon>Reichenbachiellaceae</taxon>
        <taxon>Marinoscillum</taxon>
    </lineage>
</organism>
<dbReference type="EMBL" id="JBIPKE010000013">
    <property type="protein sequence ID" value="MFH6982875.1"/>
    <property type="molecule type" value="Genomic_DNA"/>
</dbReference>
<gene>
    <name evidence="1" type="ORF">ACHKAR_05475</name>
</gene>
<sequence length="256" mass="29379">MNKNTSINLVAVPSFAFSLSFTSKIWQVALDAGTGYMVLELRNEDTQEVKYQLLDLKSLKDKKPFEIPEADWWTTVLRFYHPFLLLERYNDPQNPLSKDLLVYDTLSLSLNHVLTDFQFIQMEGGELMGHVPGDQSNEQRWSLGSRTEPLAGSNVRYPVYYAPGSEYYTLVKEFLGMEEAPVGFEYDEYGKNIIISYYERLGTKFDRKLLVMQGDVELYHEVVDTGLNGYASGSFFSFNNLLVFVQNGNQIHAIEL</sequence>